<evidence type="ECO:0000256" key="6">
    <source>
        <dbReference type="SAM" id="SignalP"/>
    </source>
</evidence>
<comment type="caution">
    <text evidence="9">The sequence shown here is derived from an EMBL/GenBank/DDBJ whole genome shotgun (WGS) entry which is preliminary data.</text>
</comment>
<comment type="similarity">
    <text evidence="2">Belongs to the SusD family.</text>
</comment>
<dbReference type="RefSeq" id="WP_186929558.1">
    <property type="nucleotide sequence ID" value="NZ_JACOOJ010000011.1"/>
</dbReference>
<dbReference type="Pfam" id="PF14322">
    <property type="entry name" value="SusD-like_3"/>
    <property type="match status" value="1"/>
</dbReference>
<accession>A0ABR7DN01</accession>
<feature type="signal peptide" evidence="6">
    <location>
        <begin position="1"/>
        <end position="20"/>
    </location>
</feature>
<feature type="domain" description="RagB/SusD" evidence="7">
    <location>
        <begin position="277"/>
        <end position="550"/>
    </location>
</feature>
<dbReference type="PROSITE" id="PS51257">
    <property type="entry name" value="PROKAR_LIPOPROTEIN"/>
    <property type="match status" value="1"/>
</dbReference>
<evidence type="ECO:0000256" key="2">
    <source>
        <dbReference type="ARBA" id="ARBA00006275"/>
    </source>
</evidence>
<dbReference type="Proteomes" id="UP000651475">
    <property type="component" value="Unassembled WGS sequence"/>
</dbReference>
<evidence type="ECO:0000256" key="4">
    <source>
        <dbReference type="ARBA" id="ARBA00023136"/>
    </source>
</evidence>
<keyword evidence="3 6" id="KW-0732">Signal</keyword>
<organism evidence="9 10">
    <name type="scientific">Parabacteroides hominis</name>
    <dbReference type="NCBI Taxonomy" id="2763057"/>
    <lineage>
        <taxon>Bacteria</taxon>
        <taxon>Pseudomonadati</taxon>
        <taxon>Bacteroidota</taxon>
        <taxon>Bacteroidia</taxon>
        <taxon>Bacteroidales</taxon>
        <taxon>Tannerellaceae</taxon>
        <taxon>Parabacteroides</taxon>
    </lineage>
</organism>
<evidence type="ECO:0000259" key="8">
    <source>
        <dbReference type="Pfam" id="PF14322"/>
    </source>
</evidence>
<keyword evidence="10" id="KW-1185">Reference proteome</keyword>
<evidence type="ECO:0000256" key="1">
    <source>
        <dbReference type="ARBA" id="ARBA00004442"/>
    </source>
</evidence>
<proteinExistence type="inferred from homology"/>
<protein>
    <submittedName>
        <fullName evidence="9">RagB/SusD family nutrient uptake outer membrane protein</fullName>
    </submittedName>
</protein>
<evidence type="ECO:0000313" key="10">
    <source>
        <dbReference type="Proteomes" id="UP000651475"/>
    </source>
</evidence>
<evidence type="ECO:0000259" key="7">
    <source>
        <dbReference type="Pfam" id="PF07980"/>
    </source>
</evidence>
<evidence type="ECO:0000313" key="9">
    <source>
        <dbReference type="EMBL" id="MBC5632801.1"/>
    </source>
</evidence>
<evidence type="ECO:0000256" key="5">
    <source>
        <dbReference type="ARBA" id="ARBA00023237"/>
    </source>
</evidence>
<dbReference type="InterPro" id="IPR012944">
    <property type="entry name" value="SusD_RagB_dom"/>
</dbReference>
<evidence type="ECO:0000256" key="3">
    <source>
        <dbReference type="ARBA" id="ARBA00022729"/>
    </source>
</evidence>
<dbReference type="InterPro" id="IPR011990">
    <property type="entry name" value="TPR-like_helical_dom_sf"/>
</dbReference>
<reference evidence="9 10" key="1">
    <citation type="submission" date="2020-08" db="EMBL/GenBank/DDBJ databases">
        <title>Genome public.</title>
        <authorList>
            <person name="Liu C."/>
            <person name="Sun Q."/>
        </authorList>
    </citation>
    <scope>NUCLEOTIDE SEQUENCE [LARGE SCALE GENOMIC DNA]</scope>
    <source>
        <strain evidence="9 10">NSJ-79</strain>
    </source>
</reference>
<feature type="chain" id="PRO_5047523953" evidence="6">
    <location>
        <begin position="21"/>
        <end position="550"/>
    </location>
</feature>
<sequence>MKKFLINLILVLPILMSSCADFLDRYPTDSLSPATFWQTEDDAYLAMVGCYNKLEPIYGGYNMMYWDTASDNLFNYFSWEGYKLLANGNAQTSDVGVNFFTFLDIRACNEYLENEANVEWASTETQNQYKAEVRAIRAMIYFWKTEQYGDFPFFTNVLETPEEALLSRTDVGTIREFIVAELEDCIQYLPDKSGTEQGRINKQAVQAVLMRYYLYRGDYANALSYAKEIKESGQFSMPASLSYADVFLLANQYNSETILSHSYLESTANDLYLPPFMPNMVGGWSSVVPTVNLVEAYEMNDGRTIEEAKADGDYDESNPFVNRDPRLRATVLYPGQIYDDAYKTTYSGCYNPLLQYFANGVKNDDYGTNADNASKTGLQVKKFLQNLTQFSDVNSATTHFPIFRYAEVLLTIAECDIELNQNLDEAVECINTVRNRAGMPDVNTAKYNSQSTLRELVRRERRVEFAGEGLRRADLKRWGILTSTLSGFEILRYDGDVTTTLNAEGDYNVKITGRNVVSGETYKFQEHNELLPIPLTQMEINSNLVQNPGY</sequence>
<dbReference type="EMBL" id="JACOOJ010000011">
    <property type="protein sequence ID" value="MBC5632801.1"/>
    <property type="molecule type" value="Genomic_DNA"/>
</dbReference>
<name>A0ABR7DN01_9BACT</name>
<dbReference type="Gene3D" id="1.25.40.390">
    <property type="match status" value="1"/>
</dbReference>
<dbReference type="SUPFAM" id="SSF48452">
    <property type="entry name" value="TPR-like"/>
    <property type="match status" value="1"/>
</dbReference>
<dbReference type="Pfam" id="PF07980">
    <property type="entry name" value="SusD_RagB"/>
    <property type="match status" value="1"/>
</dbReference>
<comment type="subcellular location">
    <subcellularLocation>
        <location evidence="1">Cell outer membrane</location>
    </subcellularLocation>
</comment>
<dbReference type="InterPro" id="IPR033985">
    <property type="entry name" value="SusD-like_N"/>
</dbReference>
<keyword evidence="5" id="KW-0998">Cell outer membrane</keyword>
<gene>
    <name evidence="9" type="ORF">H8S65_08485</name>
</gene>
<feature type="domain" description="SusD-like N-terminal" evidence="8">
    <location>
        <begin position="22"/>
        <end position="214"/>
    </location>
</feature>
<keyword evidence="4" id="KW-0472">Membrane</keyword>